<reference evidence="2 3" key="1">
    <citation type="submission" date="2020-07" db="EMBL/GenBank/DDBJ databases">
        <title>Roseicoccus Jingziensis gen. nov., sp. nov., isolated from coastal seawater.</title>
        <authorList>
            <person name="Feng X."/>
        </authorList>
    </citation>
    <scope>NUCLEOTIDE SEQUENCE [LARGE SCALE GENOMIC DNA]</scope>
    <source>
        <strain evidence="2 3">N1E253</strain>
    </source>
</reference>
<comment type="caution">
    <text evidence="2">The sequence shown here is derived from an EMBL/GenBank/DDBJ whole genome shotgun (WGS) entry which is preliminary data.</text>
</comment>
<sequence length="68" mass="7699">MKKLQQTPGLAESNPRLFEQVKGEIFVAENLSVGCKAPDIVGKDQDDKEFKLSDYKGQVVLLDFWGIW</sequence>
<accession>A0A851GJD3</accession>
<dbReference type="GO" id="GO:0016491">
    <property type="term" value="F:oxidoreductase activity"/>
    <property type="evidence" value="ECO:0007669"/>
    <property type="project" value="InterPro"/>
</dbReference>
<dbReference type="Proteomes" id="UP000557872">
    <property type="component" value="Unassembled WGS sequence"/>
</dbReference>
<dbReference type="EMBL" id="JACBAZ010000017">
    <property type="protein sequence ID" value="NWK57623.1"/>
    <property type="molecule type" value="Genomic_DNA"/>
</dbReference>
<dbReference type="Gene3D" id="3.40.30.10">
    <property type="entry name" value="Glutaredoxin"/>
    <property type="match status" value="1"/>
</dbReference>
<protein>
    <submittedName>
        <fullName evidence="2">Redoxin domain-containing protein</fullName>
    </submittedName>
</protein>
<dbReference type="InterPro" id="IPR036249">
    <property type="entry name" value="Thioredoxin-like_sf"/>
</dbReference>
<dbReference type="GO" id="GO:0016209">
    <property type="term" value="F:antioxidant activity"/>
    <property type="evidence" value="ECO:0007669"/>
    <property type="project" value="InterPro"/>
</dbReference>
<feature type="domain" description="Alkyl hydroperoxide reductase subunit C/ Thiol specific antioxidant" evidence="1">
    <location>
        <begin position="33"/>
        <end position="65"/>
    </location>
</feature>
<evidence type="ECO:0000313" key="2">
    <source>
        <dbReference type="EMBL" id="NWK57623.1"/>
    </source>
</evidence>
<dbReference type="InterPro" id="IPR000866">
    <property type="entry name" value="AhpC/TSA"/>
</dbReference>
<dbReference type="SUPFAM" id="SSF52833">
    <property type="entry name" value="Thioredoxin-like"/>
    <property type="match status" value="1"/>
</dbReference>
<proteinExistence type="predicted"/>
<evidence type="ECO:0000313" key="3">
    <source>
        <dbReference type="Proteomes" id="UP000557872"/>
    </source>
</evidence>
<organism evidence="2 3">
    <name type="scientific">Oceaniferula marina</name>
    <dbReference type="NCBI Taxonomy" id="2748318"/>
    <lineage>
        <taxon>Bacteria</taxon>
        <taxon>Pseudomonadati</taxon>
        <taxon>Verrucomicrobiota</taxon>
        <taxon>Verrucomicrobiia</taxon>
        <taxon>Verrucomicrobiales</taxon>
        <taxon>Verrucomicrobiaceae</taxon>
        <taxon>Oceaniferula</taxon>
    </lineage>
</organism>
<name>A0A851GJD3_9BACT</name>
<evidence type="ECO:0000259" key="1">
    <source>
        <dbReference type="Pfam" id="PF00578"/>
    </source>
</evidence>
<gene>
    <name evidence="2" type="ORF">HW115_18540</name>
</gene>
<dbReference type="Pfam" id="PF00578">
    <property type="entry name" value="AhpC-TSA"/>
    <property type="match status" value="1"/>
</dbReference>
<keyword evidence="3" id="KW-1185">Reference proteome</keyword>
<dbReference type="AlphaFoldDB" id="A0A851GJD3"/>